<evidence type="ECO:0000256" key="1">
    <source>
        <dbReference type="ARBA" id="ARBA00009013"/>
    </source>
</evidence>
<dbReference type="Proteomes" id="UP001183202">
    <property type="component" value="Unassembled WGS sequence"/>
</dbReference>
<gene>
    <name evidence="4" type="ORF">RM445_08285</name>
</gene>
<keyword evidence="5" id="KW-1185">Reference proteome</keyword>
<dbReference type="NCBIfam" id="TIGR00377">
    <property type="entry name" value="ant_ant_sig"/>
    <property type="match status" value="1"/>
</dbReference>
<evidence type="ECO:0000256" key="2">
    <source>
        <dbReference type="RuleBase" id="RU003749"/>
    </source>
</evidence>
<dbReference type="InterPro" id="IPR036513">
    <property type="entry name" value="STAS_dom_sf"/>
</dbReference>
<protein>
    <recommendedName>
        <fullName evidence="2">Anti-sigma factor antagonist</fullName>
    </recommendedName>
</protein>
<evidence type="ECO:0000313" key="5">
    <source>
        <dbReference type="Proteomes" id="UP001183202"/>
    </source>
</evidence>
<comment type="similarity">
    <text evidence="1 2">Belongs to the anti-sigma-factor antagonist family.</text>
</comment>
<organism evidence="4 5">
    <name type="scientific">Pseudonocardia charpentierae</name>
    <dbReference type="NCBI Taxonomy" id="3075545"/>
    <lineage>
        <taxon>Bacteria</taxon>
        <taxon>Bacillati</taxon>
        <taxon>Actinomycetota</taxon>
        <taxon>Actinomycetes</taxon>
        <taxon>Pseudonocardiales</taxon>
        <taxon>Pseudonocardiaceae</taxon>
        <taxon>Pseudonocardia</taxon>
    </lineage>
</organism>
<sequence length="136" mass="14815">MTDSRLVIPVPRGEDDEPPVLQVVATDVTEGLAVVEVRGDLDTLTATGFDRWVREQLEGHTDVVLDLDHVAFLASAGIAALIKLRQEAARLGMRLHVTGRGNRAVRRPLQVLGLETIMELRDDDARAVVAQLVTSS</sequence>
<dbReference type="Pfam" id="PF01740">
    <property type="entry name" value="STAS"/>
    <property type="match status" value="1"/>
</dbReference>
<dbReference type="InterPro" id="IPR002645">
    <property type="entry name" value="STAS_dom"/>
</dbReference>
<accession>A0ABU2N6F1</accession>
<name>A0ABU2N6F1_9PSEU</name>
<dbReference type="PROSITE" id="PS50801">
    <property type="entry name" value="STAS"/>
    <property type="match status" value="1"/>
</dbReference>
<comment type="caution">
    <text evidence="4">The sequence shown here is derived from an EMBL/GenBank/DDBJ whole genome shotgun (WGS) entry which is preliminary data.</text>
</comment>
<dbReference type="EMBL" id="JAVREJ010000004">
    <property type="protein sequence ID" value="MDT0349520.1"/>
    <property type="molecule type" value="Genomic_DNA"/>
</dbReference>
<dbReference type="Gene3D" id="3.30.750.24">
    <property type="entry name" value="STAS domain"/>
    <property type="match status" value="1"/>
</dbReference>
<dbReference type="CDD" id="cd07043">
    <property type="entry name" value="STAS_anti-anti-sigma_factors"/>
    <property type="match status" value="1"/>
</dbReference>
<evidence type="ECO:0000313" key="4">
    <source>
        <dbReference type="EMBL" id="MDT0349520.1"/>
    </source>
</evidence>
<dbReference type="PANTHER" id="PTHR33495">
    <property type="entry name" value="ANTI-SIGMA FACTOR ANTAGONIST TM_1081-RELATED-RELATED"/>
    <property type="match status" value="1"/>
</dbReference>
<reference evidence="5" key="1">
    <citation type="submission" date="2023-07" db="EMBL/GenBank/DDBJ databases">
        <title>30 novel species of actinomycetes from the DSMZ collection.</title>
        <authorList>
            <person name="Nouioui I."/>
        </authorList>
    </citation>
    <scope>NUCLEOTIDE SEQUENCE [LARGE SCALE GENOMIC DNA]</scope>
    <source>
        <strain evidence="5">DSM 45834</strain>
    </source>
</reference>
<evidence type="ECO:0000259" key="3">
    <source>
        <dbReference type="PROSITE" id="PS50801"/>
    </source>
</evidence>
<dbReference type="InterPro" id="IPR003658">
    <property type="entry name" value="Anti-sigma_ant"/>
</dbReference>
<proteinExistence type="inferred from homology"/>
<dbReference type="RefSeq" id="WP_311555541.1">
    <property type="nucleotide sequence ID" value="NZ_JAVREJ010000004.1"/>
</dbReference>
<dbReference type="SUPFAM" id="SSF52091">
    <property type="entry name" value="SpoIIaa-like"/>
    <property type="match status" value="1"/>
</dbReference>
<feature type="domain" description="STAS" evidence="3">
    <location>
        <begin position="22"/>
        <end position="136"/>
    </location>
</feature>